<dbReference type="GO" id="GO:0005886">
    <property type="term" value="C:plasma membrane"/>
    <property type="evidence" value="ECO:0007669"/>
    <property type="project" value="UniProtKB-SubCell"/>
</dbReference>
<accession>A0A0A1ZCV3</accession>
<dbReference type="eggNOG" id="COG2814">
    <property type="taxonomic scope" value="Bacteria"/>
</dbReference>
<feature type="transmembrane region" description="Helical" evidence="7">
    <location>
        <begin position="382"/>
        <end position="405"/>
    </location>
</feature>
<dbReference type="AlphaFoldDB" id="A0A0A1ZCV3"/>
<proteinExistence type="predicted"/>
<dbReference type="Proteomes" id="UP000030598">
    <property type="component" value="Unassembled WGS sequence"/>
</dbReference>
<evidence type="ECO:0000256" key="3">
    <source>
        <dbReference type="ARBA" id="ARBA00022475"/>
    </source>
</evidence>
<sequence length="409" mass="45833">MIIPNIFQISKNWWIQFPYHLRLITKIRFYAAFGAGGVIYLTSLIFNNIGLSATDIGLGFTISAIIGTITRLFTGNYLNKTGRIQFPIVISSILSITASLCLIFSRDTFLYIIGQLFVGAAAGIYWPAAEFGVPYFCHQINTRKAYALVRSSEALGIFLGVFLGGIMTNFLYSKSIFINDIFCMLIITYLISRNSSSIKRNLEDFQKRLVDPINQVQSKWNKNSIIILLSILLITTSLALIQVTLPLDLVKGGVYRNSLSKEITSTIISIQLILLLFLQWPVGSWISKKERLFGLKFSLINFSLASFLLFISSYLNMPAFYLISFSLILVSLGTASFLPTSTDVVFRIAPSNKKGFALALLSQCFAMGYFFGPFISGRILDLFGYASIIWLSISCCCFIVFAILFKRIF</sequence>
<reference evidence="10" key="1">
    <citation type="journal article" date="2014" name="Sci. Data">
        <title>Genomes of diverse isolates of the marine cyanobacterium Prochlorococcus.</title>
        <authorList>
            <person name="Biller S."/>
            <person name="Berube P."/>
            <person name="Thompson J."/>
            <person name="Kelly L."/>
            <person name="Roggensack S."/>
            <person name="Awad L."/>
            <person name="Roache-Johnson K."/>
            <person name="Ding H."/>
            <person name="Giovannoni S.J."/>
            <person name="Moore L.R."/>
            <person name="Chisholm S.W."/>
        </authorList>
    </citation>
    <scope>NUCLEOTIDE SEQUENCE [LARGE SCALE GENOMIC DNA]</scope>
    <source>
        <strain evidence="10">GP2</strain>
    </source>
</reference>
<feature type="transmembrane region" description="Helical" evidence="7">
    <location>
        <begin position="145"/>
        <end position="166"/>
    </location>
</feature>
<dbReference type="RefSeq" id="WP_032524630.1">
    <property type="nucleotide sequence ID" value="NZ_CP138934.1"/>
</dbReference>
<dbReference type="STRING" id="59925.EU91_1142"/>
<evidence type="ECO:0000256" key="1">
    <source>
        <dbReference type="ARBA" id="ARBA00004651"/>
    </source>
</evidence>
<feature type="transmembrane region" description="Helical" evidence="7">
    <location>
        <begin position="111"/>
        <end position="133"/>
    </location>
</feature>
<dbReference type="Gene3D" id="1.20.1250.20">
    <property type="entry name" value="MFS general substrate transporter like domains"/>
    <property type="match status" value="2"/>
</dbReference>
<evidence type="ECO:0000256" key="2">
    <source>
        <dbReference type="ARBA" id="ARBA00022448"/>
    </source>
</evidence>
<evidence type="ECO:0000256" key="6">
    <source>
        <dbReference type="ARBA" id="ARBA00023136"/>
    </source>
</evidence>
<evidence type="ECO:0000256" key="4">
    <source>
        <dbReference type="ARBA" id="ARBA00022692"/>
    </source>
</evidence>
<comment type="subcellular location">
    <subcellularLocation>
        <location evidence="1">Cell membrane</location>
        <topology evidence="1">Multi-pass membrane protein</topology>
    </subcellularLocation>
</comment>
<dbReference type="GO" id="GO:0022857">
    <property type="term" value="F:transmembrane transporter activity"/>
    <property type="evidence" value="ECO:0007669"/>
    <property type="project" value="InterPro"/>
</dbReference>
<keyword evidence="5 7" id="KW-1133">Transmembrane helix</keyword>
<dbReference type="PANTHER" id="PTHR23517:SF3">
    <property type="entry name" value="INTEGRAL MEMBRANE TRANSPORT PROTEIN"/>
    <property type="match status" value="1"/>
</dbReference>
<feature type="transmembrane region" description="Helical" evidence="7">
    <location>
        <begin position="86"/>
        <end position="105"/>
    </location>
</feature>
<feature type="transmembrane region" description="Helical" evidence="7">
    <location>
        <begin position="172"/>
        <end position="191"/>
    </location>
</feature>
<evidence type="ECO:0000256" key="5">
    <source>
        <dbReference type="ARBA" id="ARBA00022989"/>
    </source>
</evidence>
<gene>
    <name evidence="9" type="ORF">EU91_1142</name>
</gene>
<feature type="transmembrane region" description="Helical" evidence="7">
    <location>
        <begin position="319"/>
        <end position="338"/>
    </location>
</feature>
<dbReference type="Pfam" id="PF07690">
    <property type="entry name" value="MFS_1"/>
    <property type="match status" value="1"/>
</dbReference>
<feature type="transmembrane region" description="Helical" evidence="7">
    <location>
        <begin position="225"/>
        <end position="243"/>
    </location>
</feature>
<evidence type="ECO:0000313" key="9">
    <source>
        <dbReference type="EMBL" id="KGF87412.1"/>
    </source>
</evidence>
<dbReference type="OrthoDB" id="9793283at2"/>
<feature type="transmembrane region" description="Helical" evidence="7">
    <location>
        <begin position="358"/>
        <end position="376"/>
    </location>
</feature>
<comment type="caution">
    <text evidence="9">The sequence shown here is derived from an EMBL/GenBank/DDBJ whole genome shotgun (WGS) entry which is preliminary data.</text>
</comment>
<dbReference type="SUPFAM" id="SSF103473">
    <property type="entry name" value="MFS general substrate transporter"/>
    <property type="match status" value="1"/>
</dbReference>
<feature type="domain" description="Major facilitator superfamily (MFS) profile" evidence="8">
    <location>
        <begin position="223"/>
        <end position="409"/>
    </location>
</feature>
<keyword evidence="2" id="KW-0813">Transport</keyword>
<name>A0A0A1ZCV3_PROMR</name>
<evidence type="ECO:0000256" key="7">
    <source>
        <dbReference type="SAM" id="Phobius"/>
    </source>
</evidence>
<dbReference type="PROSITE" id="PS50850">
    <property type="entry name" value="MFS"/>
    <property type="match status" value="1"/>
</dbReference>
<evidence type="ECO:0000259" key="8">
    <source>
        <dbReference type="PROSITE" id="PS50850"/>
    </source>
</evidence>
<keyword evidence="4 7" id="KW-0812">Transmembrane</keyword>
<protein>
    <submittedName>
        <fullName evidence="9">Putative multidrug efflux transporter</fullName>
    </submittedName>
</protein>
<dbReference type="PANTHER" id="PTHR23517">
    <property type="entry name" value="RESISTANCE PROTEIN MDTM, PUTATIVE-RELATED-RELATED"/>
    <property type="match status" value="1"/>
</dbReference>
<dbReference type="InterPro" id="IPR036259">
    <property type="entry name" value="MFS_trans_sf"/>
</dbReference>
<evidence type="ECO:0000313" key="10">
    <source>
        <dbReference type="Proteomes" id="UP000030598"/>
    </source>
</evidence>
<dbReference type="InterPro" id="IPR020846">
    <property type="entry name" value="MFS_dom"/>
</dbReference>
<dbReference type="InterPro" id="IPR050171">
    <property type="entry name" value="MFS_Transporters"/>
</dbReference>
<dbReference type="InterPro" id="IPR011701">
    <property type="entry name" value="MFS"/>
</dbReference>
<feature type="transmembrane region" description="Helical" evidence="7">
    <location>
        <begin position="29"/>
        <end position="50"/>
    </location>
</feature>
<keyword evidence="6 7" id="KW-0472">Membrane</keyword>
<feature type="transmembrane region" description="Helical" evidence="7">
    <location>
        <begin position="263"/>
        <end position="280"/>
    </location>
</feature>
<keyword evidence="3" id="KW-1003">Cell membrane</keyword>
<feature type="transmembrane region" description="Helical" evidence="7">
    <location>
        <begin position="56"/>
        <end position="74"/>
    </location>
</feature>
<feature type="transmembrane region" description="Helical" evidence="7">
    <location>
        <begin position="292"/>
        <end position="313"/>
    </location>
</feature>
<dbReference type="EMBL" id="JNAH01000005">
    <property type="protein sequence ID" value="KGF87412.1"/>
    <property type="molecule type" value="Genomic_DNA"/>
</dbReference>
<organism evidence="9 10">
    <name type="scientific">Prochlorococcus marinus str. GP2</name>
    <dbReference type="NCBI Taxonomy" id="59925"/>
    <lineage>
        <taxon>Bacteria</taxon>
        <taxon>Bacillati</taxon>
        <taxon>Cyanobacteriota</taxon>
        <taxon>Cyanophyceae</taxon>
        <taxon>Synechococcales</taxon>
        <taxon>Prochlorococcaceae</taxon>
        <taxon>Prochlorococcus</taxon>
    </lineage>
</organism>